<feature type="transmembrane region" description="Helical" evidence="1">
    <location>
        <begin position="54"/>
        <end position="74"/>
    </location>
</feature>
<evidence type="ECO:0000313" key="3">
    <source>
        <dbReference type="Proteomes" id="UP000059113"/>
    </source>
</evidence>
<evidence type="ECO:0000256" key="1">
    <source>
        <dbReference type="SAM" id="Phobius"/>
    </source>
</evidence>
<keyword evidence="1" id="KW-1133">Transmembrane helix</keyword>
<accession>A0A0H4VZ18</accession>
<dbReference type="AlphaFoldDB" id="A0A0H4VZ18"/>
<organism evidence="2 3">
    <name type="scientific">Aurantiacibacter atlanticus</name>
    <dbReference type="NCBI Taxonomy" id="1648404"/>
    <lineage>
        <taxon>Bacteria</taxon>
        <taxon>Pseudomonadati</taxon>
        <taxon>Pseudomonadota</taxon>
        <taxon>Alphaproteobacteria</taxon>
        <taxon>Sphingomonadales</taxon>
        <taxon>Erythrobacteraceae</taxon>
        <taxon>Aurantiacibacter</taxon>
    </lineage>
</organism>
<keyword evidence="3" id="KW-1185">Reference proteome</keyword>
<dbReference type="KEGG" id="ery:CP97_10915"/>
<dbReference type="OrthoDB" id="7585827at2"/>
<keyword evidence="1" id="KW-0472">Membrane</keyword>
<proteinExistence type="predicted"/>
<name>A0A0H4VZ18_9SPHN</name>
<gene>
    <name evidence="2" type="ORF">CP97_10915</name>
</gene>
<keyword evidence="1" id="KW-0812">Transmembrane</keyword>
<feature type="transmembrane region" description="Helical" evidence="1">
    <location>
        <begin position="13"/>
        <end position="33"/>
    </location>
</feature>
<sequence length="76" mass="8361">MHWPDFILFASDATRYALAGAAMLLVSAIAIWGDHRRARRKHPDNVGIMPWRDIAALSTFVGLALLAFGVVGWLKG</sequence>
<reference evidence="3" key="2">
    <citation type="submission" date="2015-04" db="EMBL/GenBank/DDBJ databases">
        <title>The complete genome sequence of Erythrobacter sp. s21-N3.</title>
        <authorList>
            <person name="Zhuang L."/>
            <person name="Liu Y."/>
            <person name="Shao Z."/>
        </authorList>
    </citation>
    <scope>NUCLEOTIDE SEQUENCE [LARGE SCALE GENOMIC DNA]</scope>
    <source>
        <strain evidence="3">s21-N3</strain>
    </source>
</reference>
<dbReference type="RefSeq" id="WP_048885963.1">
    <property type="nucleotide sequence ID" value="NZ_CP011310.1"/>
</dbReference>
<dbReference type="EMBL" id="CP011310">
    <property type="protein sequence ID" value="AKQ42428.1"/>
    <property type="molecule type" value="Genomic_DNA"/>
</dbReference>
<reference evidence="2 3" key="1">
    <citation type="journal article" date="2015" name="Int. J. Syst. Evol. Microbiol.">
        <title>Erythrobacter atlanticus sp. nov., a bacterium from ocean sediment able to degrade polycyclic aromatic hydrocarbons.</title>
        <authorList>
            <person name="Zhuang L."/>
            <person name="Liu Y."/>
            <person name="Wang L."/>
            <person name="Wang W."/>
            <person name="Shao Z."/>
        </authorList>
    </citation>
    <scope>NUCLEOTIDE SEQUENCE [LARGE SCALE GENOMIC DNA]</scope>
    <source>
        <strain evidence="3">s21-N3</strain>
    </source>
</reference>
<protein>
    <submittedName>
        <fullName evidence="2">Uncharacterized protein</fullName>
    </submittedName>
</protein>
<dbReference type="PATRIC" id="fig|1648404.4.peg.2269"/>
<dbReference type="STRING" id="1648404.CP97_10915"/>
<dbReference type="Proteomes" id="UP000059113">
    <property type="component" value="Chromosome"/>
</dbReference>
<evidence type="ECO:0000313" key="2">
    <source>
        <dbReference type="EMBL" id="AKQ42428.1"/>
    </source>
</evidence>